<evidence type="ECO:0000313" key="2">
    <source>
        <dbReference type="Proteomes" id="UP000299102"/>
    </source>
</evidence>
<protein>
    <submittedName>
        <fullName evidence="1">Uncharacterized protein</fullName>
    </submittedName>
</protein>
<dbReference type="EMBL" id="BGZK01002229">
    <property type="protein sequence ID" value="GBP91987.1"/>
    <property type="molecule type" value="Genomic_DNA"/>
</dbReference>
<dbReference type="Proteomes" id="UP000299102">
    <property type="component" value="Unassembled WGS sequence"/>
</dbReference>
<keyword evidence="2" id="KW-1185">Reference proteome</keyword>
<sequence>MNTTRGALRTLSGHPEMSEVDAKLRFDVYRTGMRVEGRQTNIHGVREVDYYLSYLTLRRESVNINAETLEGARCPTRVQRVAVTPGTKFRLAVLTSLPEPQCVRVQLAKLKRK</sequence>
<reference evidence="1 2" key="1">
    <citation type="journal article" date="2019" name="Commun. Biol.">
        <title>The bagworm genome reveals a unique fibroin gene that provides high tensile strength.</title>
        <authorList>
            <person name="Kono N."/>
            <person name="Nakamura H."/>
            <person name="Ohtoshi R."/>
            <person name="Tomita M."/>
            <person name="Numata K."/>
            <person name="Arakawa K."/>
        </authorList>
    </citation>
    <scope>NUCLEOTIDE SEQUENCE [LARGE SCALE GENOMIC DNA]</scope>
</reference>
<accession>A0A4C1ZZD8</accession>
<name>A0A4C1ZZD8_EUMVA</name>
<comment type="caution">
    <text evidence="1">The sequence shown here is derived from an EMBL/GenBank/DDBJ whole genome shotgun (WGS) entry which is preliminary data.</text>
</comment>
<gene>
    <name evidence="1" type="ORF">EVAR_64146_1</name>
</gene>
<proteinExistence type="predicted"/>
<evidence type="ECO:0000313" key="1">
    <source>
        <dbReference type="EMBL" id="GBP91987.1"/>
    </source>
</evidence>
<organism evidence="1 2">
    <name type="scientific">Eumeta variegata</name>
    <name type="common">Bagworm moth</name>
    <name type="synonym">Eumeta japonica</name>
    <dbReference type="NCBI Taxonomy" id="151549"/>
    <lineage>
        <taxon>Eukaryota</taxon>
        <taxon>Metazoa</taxon>
        <taxon>Ecdysozoa</taxon>
        <taxon>Arthropoda</taxon>
        <taxon>Hexapoda</taxon>
        <taxon>Insecta</taxon>
        <taxon>Pterygota</taxon>
        <taxon>Neoptera</taxon>
        <taxon>Endopterygota</taxon>
        <taxon>Lepidoptera</taxon>
        <taxon>Glossata</taxon>
        <taxon>Ditrysia</taxon>
        <taxon>Tineoidea</taxon>
        <taxon>Psychidae</taxon>
        <taxon>Oiketicinae</taxon>
        <taxon>Eumeta</taxon>
    </lineage>
</organism>
<dbReference type="AlphaFoldDB" id="A0A4C1ZZD8"/>